<reference evidence="1" key="1">
    <citation type="submission" date="2023-05" db="EMBL/GenBank/DDBJ databases">
        <title>Nepenthes gracilis genome sequencing.</title>
        <authorList>
            <person name="Fukushima K."/>
        </authorList>
    </citation>
    <scope>NUCLEOTIDE SEQUENCE</scope>
    <source>
        <strain evidence="1">SING2019-196</strain>
    </source>
</reference>
<sequence length="83" mass="9297">MIGREPPTPNGKVETPWIKAYELLCMGHHLCGSDQPIHPEDSIDLNISGGIRSLLETMISIRVICNLKHYIHQKQTPMSGYKG</sequence>
<evidence type="ECO:0000313" key="2">
    <source>
        <dbReference type="Proteomes" id="UP001279734"/>
    </source>
</evidence>
<name>A0AAD3SF87_NEPGR</name>
<protein>
    <submittedName>
        <fullName evidence="1">Uncharacterized protein</fullName>
    </submittedName>
</protein>
<accession>A0AAD3SF87</accession>
<dbReference type="Proteomes" id="UP001279734">
    <property type="component" value="Unassembled WGS sequence"/>
</dbReference>
<dbReference type="EMBL" id="BSYO01000009">
    <property type="protein sequence ID" value="GMH09640.1"/>
    <property type="molecule type" value="Genomic_DNA"/>
</dbReference>
<dbReference type="AlphaFoldDB" id="A0AAD3SF87"/>
<gene>
    <name evidence="1" type="ORF">Nepgr_011481</name>
</gene>
<evidence type="ECO:0000313" key="1">
    <source>
        <dbReference type="EMBL" id="GMH09640.1"/>
    </source>
</evidence>
<keyword evidence="2" id="KW-1185">Reference proteome</keyword>
<comment type="caution">
    <text evidence="1">The sequence shown here is derived from an EMBL/GenBank/DDBJ whole genome shotgun (WGS) entry which is preliminary data.</text>
</comment>
<organism evidence="1 2">
    <name type="scientific">Nepenthes gracilis</name>
    <name type="common">Slender pitcher plant</name>
    <dbReference type="NCBI Taxonomy" id="150966"/>
    <lineage>
        <taxon>Eukaryota</taxon>
        <taxon>Viridiplantae</taxon>
        <taxon>Streptophyta</taxon>
        <taxon>Embryophyta</taxon>
        <taxon>Tracheophyta</taxon>
        <taxon>Spermatophyta</taxon>
        <taxon>Magnoliopsida</taxon>
        <taxon>eudicotyledons</taxon>
        <taxon>Gunneridae</taxon>
        <taxon>Pentapetalae</taxon>
        <taxon>Caryophyllales</taxon>
        <taxon>Nepenthaceae</taxon>
        <taxon>Nepenthes</taxon>
    </lineage>
</organism>
<proteinExistence type="predicted"/>